<dbReference type="PROSITE" id="PS50525">
    <property type="entry name" value="RDRP_SSRNA_NEG_SEG"/>
    <property type="match status" value="1"/>
</dbReference>
<dbReference type="GO" id="GO:0003968">
    <property type="term" value="F:RNA-directed RNA polymerase activity"/>
    <property type="evidence" value="ECO:0007669"/>
    <property type="project" value="UniProtKB-EC"/>
</dbReference>
<feature type="domain" description="RdRp catalytic" evidence="12">
    <location>
        <begin position="1083"/>
        <end position="1285"/>
    </location>
</feature>
<protein>
    <recommendedName>
        <fullName evidence="2">RNA-directed RNA polymerase L</fullName>
        <ecNumber evidence="1">2.7.7.48</ecNumber>
    </recommendedName>
    <alternativeName>
        <fullName evidence="6">Large structural protein</fullName>
    </alternativeName>
    <alternativeName>
        <fullName evidence="8">Replicase</fullName>
    </alternativeName>
    <alternativeName>
        <fullName evidence="7">Transcriptase</fullName>
    </alternativeName>
</protein>
<dbReference type="Pfam" id="PF15518">
    <property type="entry name" value="L_protein_N"/>
    <property type="match status" value="1"/>
</dbReference>
<dbReference type="InterPro" id="IPR007099">
    <property type="entry name" value="RNA-dir_pol_NSvirus"/>
</dbReference>
<evidence type="ECO:0000256" key="11">
    <source>
        <dbReference type="SAM" id="MobiDB-lite"/>
    </source>
</evidence>
<keyword evidence="5" id="KW-0460">Magnesium</keyword>
<keyword evidence="14" id="KW-1185">Reference proteome</keyword>
<dbReference type="Proteomes" id="UP001156838">
    <property type="component" value="Genome"/>
</dbReference>
<dbReference type="GeneID" id="80554342"/>
<dbReference type="GO" id="GO:0039694">
    <property type="term" value="P:viral RNA genome replication"/>
    <property type="evidence" value="ECO:0007669"/>
    <property type="project" value="InterPro"/>
</dbReference>
<dbReference type="KEGG" id="vg:80554342"/>
<dbReference type="EC" id="2.7.7.48" evidence="1"/>
<feature type="compositionally biased region" description="Low complexity" evidence="11">
    <location>
        <begin position="2301"/>
        <end position="2312"/>
    </location>
</feature>
<reference evidence="13" key="1">
    <citation type="journal article" date="2019" name="Virology">
        <title>Identification of diverse arthropod associated viruses in native Australian fleas.</title>
        <authorList>
            <person name="Harvey E."/>
            <person name="Rose K."/>
            <person name="Eden J.S."/>
            <person name="Lawrence A."/>
            <person name="Doggett S.L."/>
            <person name="Holmes E.C."/>
        </authorList>
    </citation>
    <scope>NUCLEOTIDE SEQUENCE</scope>
    <source>
        <strain evidence="13">AFV19</strain>
    </source>
</reference>
<feature type="region of interest" description="Disordered" evidence="11">
    <location>
        <begin position="2286"/>
        <end position="2312"/>
    </location>
</feature>
<evidence type="ECO:0000256" key="9">
    <source>
        <dbReference type="ARBA" id="ARBA00034123"/>
    </source>
</evidence>
<dbReference type="InterPro" id="IPR007322">
    <property type="entry name" value="RNA_pol_bunyavir"/>
</dbReference>
<dbReference type="InterPro" id="IPR029124">
    <property type="entry name" value="L_protein_N"/>
</dbReference>
<evidence type="ECO:0000256" key="6">
    <source>
        <dbReference type="ARBA" id="ARBA00030285"/>
    </source>
</evidence>
<evidence type="ECO:0000256" key="1">
    <source>
        <dbReference type="ARBA" id="ARBA00012494"/>
    </source>
</evidence>
<evidence type="ECO:0000256" key="10">
    <source>
        <dbReference type="SAM" id="Coils"/>
    </source>
</evidence>
<feature type="coiled-coil region" evidence="10">
    <location>
        <begin position="369"/>
        <end position="396"/>
    </location>
</feature>
<dbReference type="GO" id="GO:0016787">
    <property type="term" value="F:hydrolase activity"/>
    <property type="evidence" value="ECO:0007669"/>
    <property type="project" value="UniProtKB-KW"/>
</dbReference>
<organism evidence="13 14">
    <name type="scientific">Browner virus</name>
    <dbReference type="NCBI Taxonomy" id="2600347"/>
    <lineage>
        <taxon>Viruses</taxon>
        <taxon>Riboviria</taxon>
        <taxon>Orthornavirae</taxon>
        <taxon>Negarnaviricota</taxon>
        <taxon>Polyploviricotina</taxon>
        <taxon>Bunyaviricetes</taxon>
        <taxon>Hareavirales</taxon>
        <taxon>Phenuiviridae</taxon>
        <taxon>Mobuvirus</taxon>
        <taxon>Mobuvirus stephanocirci</taxon>
    </lineage>
</organism>
<evidence type="ECO:0000259" key="12">
    <source>
        <dbReference type="PROSITE" id="PS50525"/>
    </source>
</evidence>
<evidence type="ECO:0000256" key="4">
    <source>
        <dbReference type="ARBA" id="ARBA00022801"/>
    </source>
</evidence>
<dbReference type="GO" id="GO:0006351">
    <property type="term" value="P:DNA-templated transcription"/>
    <property type="evidence" value="ECO:0007669"/>
    <property type="project" value="InterPro"/>
</dbReference>
<keyword evidence="10" id="KW-0175">Coiled coil</keyword>
<evidence type="ECO:0000256" key="3">
    <source>
        <dbReference type="ARBA" id="ARBA00022679"/>
    </source>
</evidence>
<proteinExistence type="inferred from homology"/>
<evidence type="ECO:0000256" key="8">
    <source>
        <dbReference type="ARBA" id="ARBA00031012"/>
    </source>
</evidence>
<evidence type="ECO:0000313" key="14">
    <source>
        <dbReference type="Proteomes" id="UP001156838"/>
    </source>
</evidence>
<accession>A0A5B8XA01</accession>
<evidence type="ECO:0000256" key="7">
    <source>
        <dbReference type="ARBA" id="ARBA00030436"/>
    </source>
</evidence>
<sequence>MNIEKNKILEITTARALSEESMSIPQDQAAEEEDTVTLNWADDEEDTVSMLSSKVSSLNLDRNQADVERNLEEDEVLVPQESLDPLTSITLFYDLEVTRMPGLYHSLEPIIHHPEEEIPEFGEHVSIEMKSGKYYWSIESKAVEERMSATSIQSTMPGFELRTARHDLISESLRLGNTDRRLDSIFKSEDDGSDHLTPDFLITDPDGIVHCIEVTSIMSSDQDELERAFHKKSFKYRNALMLRATERPVTYTVIVVSSESVLSNVPLSHKLITDMIIRFRVISAVEEAGRAKGLQIFQSDIEEKLNKLSSTIKSEIESIEIDNSLSKDWEVTSEFINRALDQVDNIQVHEAFMTSLKSVPVKDRQFGLKDGKSARVREMEERKEKAESQLQNFWSKYRLKVTDATEKLKPVLNLPACLPSRSDPSTEVRFQSIIAREIESRTKNGDLVDMWKEAFSKISKDEKWLEMSEKELEKEALISGADRLATLEKTRKARRKLRSRVTLKSITDKRVKDMLAADGIKGKVTRNEKWRKERLKDQRKPLSLTTYTGDIADFIDSTHFLEPSGRGSDRQTEIIKPLLEESQRIAGNDSKGSEFIDQWSTTLLFEYCQFVSELAAELTLSARQFCNKGELLLKKLRNYHCYLLVSPSGKKNPIGLSIYIPKAIDAKVLRWLPGRPMIEFTNGFMMHFTTIAPDKLNNMYTASSMILSLVSFLSYMEGCDAMAPDNFKTNRNMRRMLNTLFLLRLEDKAETEESVTMTRYMYMECLKSPNVTNCPDPFKMLSKVNTRPRSRLNVYLIKLIMDHFYTMTVNCPRRSLITEGGGSQVLEDNDPLPADSWDHLINFFTGCQMKSASRVLNICYVGYLKNKDAMTQGNTSWKLLEKVIEEDSKARWDGYPGSKGDQSPFEIPSSHSFNLECVKAASKTVEDRLKTKFGDTWKETVAIKTYNELARLNSFNLASLKASSLTTDEDVSRPVCPKSIGPTKRRKMLEAVADNLDLYGINPFCKFSKFVRKRMRGSKKARADLFKKQQHGGLREIYVMDEVTRVFQLFVETLARSICSEFEEESITNPKRKLHNMNNHYRKSRLYAAKEDLFPINLNSSSDKTRWNQGFIIRCLTIPLFRCTPKEMHGAIQCVANMWVEKHIKIPPEVIELLRKDTRLSSDSYDRLRLEFHGKYKPQPGQALLMPRKGLSFLTLRTGFMQGIWHVVSSLLHLGYALLCKQMVTSVIKKYSPGSEVLITTGVSSDDSKFMLTVFIRKDEKWFSLESIRLMYFMERLLYSLEVFCLFFSMRSSVKSTVAMPDSVEFNSEFIFNNTLAVPVIKFVAASLNAIPYESFSDKFNGSYNLISDLSASGLPFFNTHLCQLAQGFHHYKTLGLGLTPLDTKVAELLLEAKDPNYGFWLMDSQLLTGVMGFPFCRYMLYSKTGLLPVTGKVQNQAALQVDSSGCVSESLQILHGDRMKQKRLVSQLLLKGDYISKRSPAFSEDSAVAQEGLQKVMITARDLVNSHFRILYEQAENEDDLLLKLCMKALMPGVAKSLTVNNVHMQTVAASIYSAHTACVTMVRDVRPDNPLLRLDYKDRNRTKTSLLLALRIRNRDELTTKDDASYLIPICFPQKERYEDALSVISTYKQVSEVPCPRLRCQKNRISITPNESRLPASLLSIVKKLWFGHDCKLSRTLFGRCLSAYRQLFPWILDTHNESLSKSPFDSAIEMFGFINSCQEAGRTVNLIGPSANSTRFTTQISLLIAKNYRQNIILRRPCHTKVKQGIRGSSQNKLDLSLMIAQKSERESLVSKILEGEDILPPGEFPLNRTQKRLASLQIIQGWAKGKIDVLELQSIIKETKLSPQLFYLKEQRKIVDHSGAISWDGDGEALMHVGDDLIIFKLKDAHVTEIRAKTLESFKRNILHFKNAMQQLGVKPVMEHHKSGIVAATFDGERLNHPKTKGCPFLIQRTIEKTLADLKGVKHTIERGVLRLTYDMSRSRRCTLLSYRVRSSDVELDSCNDSEQNLWEAWVNGCSWDQDSALQTLKDLKESMESLSTNSQLRWRRTRETDKLLKEATELKDFLSLSFRQRIGYRRLTLFDNTDIMSSVKYDDVQAEFDEIFTDELLEELGDPYGECTEGLFSICEVKPHEDEPGPADAIEEFREEFLDLIRNTETDDDYSTKDLHKLAAFVSEDLGDSPLTHYIMTAAERDQKALESELIHKPGSIYSSHPLWDDFSDFLDSKSKRILDGAFMGVLKKGEEELGRIVMWLLERKEVSEGDQGKDKVVKYVNPLIDAMKRFLGEAPDSTTGSGGITGDSDGTGDSSED</sequence>
<comment type="similarity">
    <text evidence="9">Belongs to the Bunyavirales RNA polymerase family.</text>
</comment>
<dbReference type="RefSeq" id="YP_010840745.1">
    <property type="nucleotide sequence ID" value="NC_078987.1"/>
</dbReference>
<name>A0A5B8XA01_9VIRU</name>
<evidence type="ECO:0000256" key="2">
    <source>
        <dbReference type="ARBA" id="ARBA00018602"/>
    </source>
</evidence>
<dbReference type="Pfam" id="PF04196">
    <property type="entry name" value="Bunya_RdRp"/>
    <property type="match status" value="1"/>
</dbReference>
<dbReference type="EMBL" id="MN167501">
    <property type="protein sequence ID" value="QED21534.1"/>
    <property type="molecule type" value="Genomic_RNA"/>
</dbReference>
<evidence type="ECO:0000256" key="5">
    <source>
        <dbReference type="ARBA" id="ARBA00022842"/>
    </source>
</evidence>
<keyword evidence="4" id="KW-0378">Hydrolase</keyword>
<evidence type="ECO:0000313" key="13">
    <source>
        <dbReference type="EMBL" id="QED21534.1"/>
    </source>
</evidence>
<keyword evidence="3" id="KW-0808">Transferase</keyword>